<dbReference type="Gene3D" id="3.40.50.300">
    <property type="entry name" value="P-loop containing nucleotide triphosphate hydrolases"/>
    <property type="match status" value="1"/>
</dbReference>
<dbReference type="PROSITE" id="PS50045">
    <property type="entry name" value="SIGMA54_INTERACT_4"/>
    <property type="match status" value="1"/>
</dbReference>
<dbReference type="PROSITE" id="PS51372">
    <property type="entry name" value="PRD_2"/>
    <property type="match status" value="1"/>
</dbReference>
<dbReference type="Gene3D" id="1.10.1790.10">
    <property type="entry name" value="PRD domain"/>
    <property type="match status" value="1"/>
</dbReference>
<dbReference type="SMART" id="SM00382">
    <property type="entry name" value="AAA"/>
    <property type="match status" value="1"/>
</dbReference>
<dbReference type="InterPro" id="IPR002078">
    <property type="entry name" value="Sigma_54_int"/>
</dbReference>
<dbReference type="PANTHER" id="PTHR32071">
    <property type="entry name" value="TRANSCRIPTIONAL REGULATORY PROTEIN"/>
    <property type="match status" value="1"/>
</dbReference>
<dbReference type="GO" id="GO:0005524">
    <property type="term" value="F:ATP binding"/>
    <property type="evidence" value="ECO:0007669"/>
    <property type="project" value="UniProtKB-KW"/>
</dbReference>
<feature type="domain" description="PRD" evidence="7">
    <location>
        <begin position="812"/>
        <end position="913"/>
    </location>
</feature>
<dbReference type="Proteomes" id="UP000541058">
    <property type="component" value="Unassembled WGS sequence"/>
</dbReference>
<evidence type="ECO:0000313" key="9">
    <source>
        <dbReference type="Proteomes" id="UP000541058"/>
    </source>
</evidence>
<dbReference type="CDD" id="cd00009">
    <property type="entry name" value="AAA"/>
    <property type="match status" value="1"/>
</dbReference>
<dbReference type="RefSeq" id="WP_276649536.1">
    <property type="nucleotide sequence ID" value="NZ_JAAYSM010000359.1"/>
</dbReference>
<dbReference type="PANTHER" id="PTHR32071:SF38">
    <property type="entry name" value="PSP OPERON TRANSCRIPTIONAL ACTIVATOR"/>
    <property type="match status" value="1"/>
</dbReference>
<dbReference type="Pfam" id="PF00158">
    <property type="entry name" value="Sigma54_activat"/>
    <property type="match status" value="1"/>
</dbReference>
<proteinExistence type="predicted"/>
<dbReference type="GO" id="GO:0003677">
    <property type="term" value="F:DNA binding"/>
    <property type="evidence" value="ECO:0007669"/>
    <property type="project" value="UniProtKB-KW"/>
</dbReference>
<evidence type="ECO:0000256" key="4">
    <source>
        <dbReference type="ARBA" id="ARBA00023125"/>
    </source>
</evidence>
<dbReference type="GO" id="GO:0006355">
    <property type="term" value="P:regulation of DNA-templated transcription"/>
    <property type="evidence" value="ECO:0007669"/>
    <property type="project" value="InterPro"/>
</dbReference>
<evidence type="ECO:0000313" key="8">
    <source>
        <dbReference type="EMBL" id="NLJ19185.1"/>
    </source>
</evidence>
<dbReference type="InterPro" id="IPR027417">
    <property type="entry name" value="P-loop_NTPase"/>
</dbReference>
<dbReference type="InterPro" id="IPR036634">
    <property type="entry name" value="PRD_sf"/>
</dbReference>
<dbReference type="InterPro" id="IPR036390">
    <property type="entry name" value="WH_DNA-bd_sf"/>
</dbReference>
<feature type="domain" description="PTS EIIA type-4" evidence="6">
    <location>
        <begin position="556"/>
        <end position="692"/>
    </location>
</feature>
<dbReference type="PROSITE" id="PS51096">
    <property type="entry name" value="PTS_EIIA_TYPE_4"/>
    <property type="match status" value="1"/>
</dbReference>
<comment type="caution">
    <text evidence="8">The sequence shown here is derived from an EMBL/GenBank/DDBJ whole genome shotgun (WGS) entry which is preliminary data.</text>
</comment>
<dbReference type="SUPFAM" id="SSF53062">
    <property type="entry name" value="PTS system fructose IIA component-like"/>
    <property type="match status" value="1"/>
</dbReference>
<organism evidence="8 9">
    <name type="scientific">Globicatella sulfidifaciens</name>
    <dbReference type="NCBI Taxonomy" id="136093"/>
    <lineage>
        <taxon>Bacteria</taxon>
        <taxon>Bacillati</taxon>
        <taxon>Bacillota</taxon>
        <taxon>Bacilli</taxon>
        <taxon>Lactobacillales</taxon>
        <taxon>Aerococcaceae</taxon>
        <taxon>Globicatella</taxon>
    </lineage>
</organism>
<dbReference type="InterPro" id="IPR003593">
    <property type="entry name" value="AAA+_ATPase"/>
</dbReference>
<evidence type="ECO:0000256" key="2">
    <source>
        <dbReference type="ARBA" id="ARBA00022741"/>
    </source>
</evidence>
<dbReference type="SUPFAM" id="SSF63520">
    <property type="entry name" value="PTS-regulatory domain, PRD"/>
    <property type="match status" value="1"/>
</dbReference>
<dbReference type="SUPFAM" id="SSF46785">
    <property type="entry name" value="Winged helix' DNA-binding domain"/>
    <property type="match status" value="1"/>
</dbReference>
<name>A0A7X8C5R7_9LACT</name>
<gene>
    <name evidence="8" type="ORF">GX355_10015</name>
</gene>
<keyword evidence="3" id="KW-0067">ATP-binding</keyword>
<dbReference type="InterPro" id="IPR004701">
    <property type="entry name" value="PTS_EIIA_man-typ"/>
</dbReference>
<feature type="domain" description="Sigma-54 factor interaction" evidence="5">
    <location>
        <begin position="102"/>
        <end position="336"/>
    </location>
</feature>
<keyword evidence="4" id="KW-0238">DNA-binding</keyword>
<dbReference type="EMBL" id="JAAYSM010000359">
    <property type="protein sequence ID" value="NLJ19185.1"/>
    <property type="molecule type" value="Genomic_DNA"/>
</dbReference>
<dbReference type="InterPro" id="IPR011608">
    <property type="entry name" value="PRD"/>
</dbReference>
<keyword evidence="1" id="KW-0808">Transferase</keyword>
<sequence>MELKELLYQEVQTLTNVEDIYQNSITADYLAKRFSAKRNTISHYLNQLVKENLVIKINTRPVLFFEASKLRNYANTEILSEYASLDELQEALHSKKNVFDEIIGSKQSLYGQIRQLKAAARYPGLGLPVLLTGPTGVGKSFLAQKYYEYCVSKGYVSCDKRFIQFNCAEYADNPELLSSILFGYKKGAFTGADADKPGLFDEADGGVLFLDEIHRLNAKGQEKLFSFLDNQLIMPLGETKEAHPVKVRFICATTEDLTSNFLATFMRRIPVQIEIPALNERTALERESLIMKFYRDESIKIEQELYVSQQVLHFLTMRHYSSNVGQLKNAITLSVANALGHIKDEKIYIRLSDLPSHILQTNDLIDVKAFSQINSDFVAISPQKPISTLENTNDLLNSPIYSMFQKFIELSEKMDSEEKFKRACMTELELLCDALIYRKRIKRGGIPLSFLKNMIHSEVTSLEANYGVKFDGNMVNVLSYYFYYKQFETSDFSTYQRNIFKNMIHMFHIDEPNVSEVISIFLRSIARNLNYVNDEVDQLFLHIYLKITRYDYRVRPIRALILSHGYSTASSMADVVNKMMNEKIVDAFDMPLDIGVDDIGKELTDYINQYYISDGLLLMVDMGSLEGVSKYISGYVDFPIGIINHVSTQMALHVANEIKQNKSIDEILANVKEEIHYQSQIIYPKEIKKNLIITCCHTGIGTANQIRTLLTESMPAEVEVLVKAYDYRQLLNREQVDVLRKTFNILAIIGTSDPHISGVTYLALEDLISGRNIQVLEQILSTIEKGMYMDELNESLLHNFSIERVLNSLTILDAHTVMNHIDMMMRKFEELSHTKLTNQHKMALYIHVSCLIERLIRREPIDSYDFDGQVDDIRHTKKYIWLKNTLSVMEESYSVKIPDSEVGYIYDIISSDY</sequence>
<evidence type="ECO:0000259" key="7">
    <source>
        <dbReference type="PROSITE" id="PS51372"/>
    </source>
</evidence>
<dbReference type="Pfam" id="PF03610">
    <property type="entry name" value="EIIA-man"/>
    <property type="match status" value="1"/>
</dbReference>
<evidence type="ECO:0000256" key="3">
    <source>
        <dbReference type="ARBA" id="ARBA00022840"/>
    </source>
</evidence>
<dbReference type="SUPFAM" id="SSF52540">
    <property type="entry name" value="P-loop containing nucleoside triphosphate hydrolases"/>
    <property type="match status" value="1"/>
</dbReference>
<dbReference type="Pfam" id="PF00874">
    <property type="entry name" value="PRD"/>
    <property type="match status" value="1"/>
</dbReference>
<accession>A0A7X8C5R7</accession>
<dbReference type="AlphaFoldDB" id="A0A7X8C5R7"/>
<evidence type="ECO:0000259" key="5">
    <source>
        <dbReference type="PROSITE" id="PS50045"/>
    </source>
</evidence>
<dbReference type="GO" id="GO:0016020">
    <property type="term" value="C:membrane"/>
    <property type="evidence" value="ECO:0007669"/>
    <property type="project" value="InterPro"/>
</dbReference>
<dbReference type="GO" id="GO:0009401">
    <property type="term" value="P:phosphoenolpyruvate-dependent sugar phosphotransferase system"/>
    <property type="evidence" value="ECO:0007669"/>
    <property type="project" value="InterPro"/>
</dbReference>
<dbReference type="InterPro" id="IPR036662">
    <property type="entry name" value="PTS_EIIA_man-typ_sf"/>
</dbReference>
<evidence type="ECO:0000259" key="6">
    <source>
        <dbReference type="PROSITE" id="PS51096"/>
    </source>
</evidence>
<keyword evidence="2" id="KW-0547">Nucleotide-binding</keyword>
<evidence type="ECO:0000256" key="1">
    <source>
        <dbReference type="ARBA" id="ARBA00022679"/>
    </source>
</evidence>
<protein>
    <submittedName>
        <fullName evidence="8">Sigma 54-interacting transcriptional regulator</fullName>
    </submittedName>
</protein>
<dbReference type="Gene3D" id="3.40.50.510">
    <property type="entry name" value="Phosphotransferase system, mannose-type IIA component"/>
    <property type="match status" value="1"/>
</dbReference>
<reference evidence="8 9" key="1">
    <citation type="journal article" date="2020" name="Biotechnol. Biofuels">
        <title>New insights from the biogas microbiome by comprehensive genome-resolved metagenomics of nearly 1600 species originating from multiple anaerobic digesters.</title>
        <authorList>
            <person name="Campanaro S."/>
            <person name="Treu L."/>
            <person name="Rodriguez-R L.M."/>
            <person name="Kovalovszki A."/>
            <person name="Ziels R.M."/>
            <person name="Maus I."/>
            <person name="Zhu X."/>
            <person name="Kougias P.G."/>
            <person name="Basile A."/>
            <person name="Luo G."/>
            <person name="Schluter A."/>
            <person name="Konstantinidis K.T."/>
            <person name="Angelidaki I."/>
        </authorList>
    </citation>
    <scope>NUCLEOTIDE SEQUENCE [LARGE SCALE GENOMIC DNA]</scope>
    <source>
        <strain evidence="8">AS23ysBPME_34</strain>
    </source>
</reference>
<dbReference type="GO" id="GO:0016740">
    <property type="term" value="F:transferase activity"/>
    <property type="evidence" value="ECO:0007669"/>
    <property type="project" value="UniProtKB-KW"/>
</dbReference>